<accession>H1KC63</accession>
<feature type="chain" id="PRO_5003551789" evidence="1">
    <location>
        <begin position="24"/>
        <end position="119"/>
    </location>
</feature>
<gene>
    <name evidence="2" type="ORF">MetexDRAFT_0225</name>
</gene>
<proteinExistence type="predicted"/>
<protein>
    <submittedName>
        <fullName evidence="2">Uncharacterized protein</fullName>
    </submittedName>
</protein>
<keyword evidence="1" id="KW-0732">Signal</keyword>
<name>H1KC63_METEX</name>
<dbReference type="AlphaFoldDB" id="H1KC63"/>
<evidence type="ECO:0000313" key="2">
    <source>
        <dbReference type="EMBL" id="EHP94880.1"/>
    </source>
</evidence>
<dbReference type="EMBL" id="AGJK01000003">
    <property type="protein sequence ID" value="EHP94880.1"/>
    <property type="molecule type" value="Genomic_DNA"/>
</dbReference>
<dbReference type="Proteomes" id="UP000004382">
    <property type="component" value="Unassembled WGS sequence"/>
</dbReference>
<evidence type="ECO:0000256" key="1">
    <source>
        <dbReference type="SAM" id="SignalP"/>
    </source>
</evidence>
<evidence type="ECO:0000313" key="3">
    <source>
        <dbReference type="Proteomes" id="UP000004382"/>
    </source>
</evidence>
<reference evidence="2 3" key="1">
    <citation type="submission" date="2011-09" db="EMBL/GenBank/DDBJ databases">
        <title>The draft genome of Methylobacterium extorquens DSM 13060.</title>
        <authorList>
            <consortium name="US DOE Joint Genome Institute (JGI-PGF)"/>
            <person name="Lucas S."/>
            <person name="Han J."/>
            <person name="Lapidus A."/>
            <person name="Cheng J.-F."/>
            <person name="Goodwin L."/>
            <person name="Pitluck S."/>
            <person name="Peters L."/>
            <person name="Land M.L."/>
            <person name="Hauser L."/>
            <person name="Koskimaki J."/>
            <person name="Halonen O."/>
            <person name="Pirttila A."/>
            <person name="Frank C."/>
            <person name="Woyke T.J."/>
        </authorList>
    </citation>
    <scope>NUCLEOTIDE SEQUENCE [LARGE SCALE GENOMIC DNA]</scope>
    <source>
        <strain evidence="2 3">DSM 13060</strain>
    </source>
</reference>
<sequence precursor="true">MVRKTILTVALGLAVLLSGEAGASQTGDAIIGYVKQHEPRFSCSEHPVGERRFVHCRSSASCGVPNLLFEIRGGLAVWGNGKTQTFVETHKRYPTPIVDGRPLPYTPSEIFKAVGCPNA</sequence>
<comment type="caution">
    <text evidence="2">The sequence shown here is derived from an EMBL/GenBank/DDBJ whole genome shotgun (WGS) entry which is preliminary data.</text>
</comment>
<organism evidence="2 3">
    <name type="scientific">Methylorubrum extorquens DSM 13060</name>
    <dbReference type="NCBI Taxonomy" id="882800"/>
    <lineage>
        <taxon>Bacteria</taxon>
        <taxon>Pseudomonadati</taxon>
        <taxon>Pseudomonadota</taxon>
        <taxon>Alphaproteobacteria</taxon>
        <taxon>Hyphomicrobiales</taxon>
        <taxon>Methylobacteriaceae</taxon>
        <taxon>Methylorubrum</taxon>
    </lineage>
</organism>
<feature type="signal peptide" evidence="1">
    <location>
        <begin position="1"/>
        <end position="23"/>
    </location>
</feature>